<evidence type="ECO:0000313" key="1">
    <source>
        <dbReference type="EMBL" id="KAJ9082635.1"/>
    </source>
</evidence>
<evidence type="ECO:0000313" key="2">
    <source>
        <dbReference type="Proteomes" id="UP001165960"/>
    </source>
</evidence>
<gene>
    <name evidence="1" type="ORF">DSO57_1002581</name>
</gene>
<sequence>MEEKPQEAQKVVNVVSGEAPCFDGEVEGHPTSIILDGGSTSNIISESFLRSLRVQKYSRVKEKFTFANGKTKECLGTVRDLACKVTFLFSLG</sequence>
<keyword evidence="2" id="KW-1185">Reference proteome</keyword>
<dbReference type="EMBL" id="QTSX02001426">
    <property type="protein sequence ID" value="KAJ9082635.1"/>
    <property type="molecule type" value="Genomic_DNA"/>
</dbReference>
<organism evidence="1 2">
    <name type="scientific">Entomophthora muscae</name>
    <dbReference type="NCBI Taxonomy" id="34485"/>
    <lineage>
        <taxon>Eukaryota</taxon>
        <taxon>Fungi</taxon>
        <taxon>Fungi incertae sedis</taxon>
        <taxon>Zoopagomycota</taxon>
        <taxon>Entomophthoromycotina</taxon>
        <taxon>Entomophthoromycetes</taxon>
        <taxon>Entomophthorales</taxon>
        <taxon>Entomophthoraceae</taxon>
        <taxon>Entomophthora</taxon>
    </lineage>
</organism>
<dbReference type="Proteomes" id="UP001165960">
    <property type="component" value="Unassembled WGS sequence"/>
</dbReference>
<reference evidence="1" key="1">
    <citation type="submission" date="2022-04" db="EMBL/GenBank/DDBJ databases">
        <title>Genome of the entomopathogenic fungus Entomophthora muscae.</title>
        <authorList>
            <person name="Elya C."/>
            <person name="Lovett B.R."/>
            <person name="Lee E."/>
            <person name="Macias A.M."/>
            <person name="Hajek A.E."/>
            <person name="De Bivort B.L."/>
            <person name="Kasson M.T."/>
            <person name="De Fine Licht H.H."/>
            <person name="Stajich J.E."/>
        </authorList>
    </citation>
    <scope>NUCLEOTIDE SEQUENCE</scope>
    <source>
        <strain evidence="1">Berkeley</strain>
    </source>
</reference>
<name>A0ACC2U7E1_9FUNG</name>
<protein>
    <submittedName>
        <fullName evidence="1">Uncharacterized protein</fullName>
    </submittedName>
</protein>
<accession>A0ACC2U7E1</accession>
<comment type="caution">
    <text evidence="1">The sequence shown here is derived from an EMBL/GenBank/DDBJ whole genome shotgun (WGS) entry which is preliminary data.</text>
</comment>
<proteinExistence type="predicted"/>